<evidence type="ECO:0000313" key="2">
    <source>
        <dbReference type="Proteomes" id="UP001234178"/>
    </source>
</evidence>
<dbReference type="EMBL" id="JAOYFB010000039">
    <property type="protein sequence ID" value="KAK4029160.1"/>
    <property type="molecule type" value="Genomic_DNA"/>
</dbReference>
<keyword evidence="2" id="KW-1185">Reference proteome</keyword>
<accession>A0ABR0AVQ3</accession>
<protein>
    <submittedName>
        <fullName evidence="1">Uncharacterized protein</fullName>
    </submittedName>
</protein>
<dbReference type="Proteomes" id="UP001234178">
    <property type="component" value="Unassembled WGS sequence"/>
</dbReference>
<proteinExistence type="predicted"/>
<gene>
    <name evidence="1" type="ORF">OUZ56_022170</name>
</gene>
<organism evidence="1 2">
    <name type="scientific">Daphnia magna</name>
    <dbReference type="NCBI Taxonomy" id="35525"/>
    <lineage>
        <taxon>Eukaryota</taxon>
        <taxon>Metazoa</taxon>
        <taxon>Ecdysozoa</taxon>
        <taxon>Arthropoda</taxon>
        <taxon>Crustacea</taxon>
        <taxon>Branchiopoda</taxon>
        <taxon>Diplostraca</taxon>
        <taxon>Cladocera</taxon>
        <taxon>Anomopoda</taxon>
        <taxon>Daphniidae</taxon>
        <taxon>Daphnia</taxon>
    </lineage>
</organism>
<comment type="caution">
    <text evidence="1">The sequence shown here is derived from an EMBL/GenBank/DDBJ whole genome shotgun (WGS) entry which is preliminary data.</text>
</comment>
<sequence length="62" mass="7016">MTRPLYRELPQLMNESVNIDVKFNQGSSSTELWGDVYDAWRLFPQGRINGGCITTNAPLNIS</sequence>
<reference evidence="1 2" key="1">
    <citation type="journal article" date="2023" name="Nucleic Acids Res.">
        <title>The hologenome of Daphnia magna reveals possible DNA methylation and microbiome-mediated evolution of the host genome.</title>
        <authorList>
            <person name="Chaturvedi A."/>
            <person name="Li X."/>
            <person name="Dhandapani V."/>
            <person name="Marshall H."/>
            <person name="Kissane S."/>
            <person name="Cuenca-Cambronero M."/>
            <person name="Asole G."/>
            <person name="Calvet F."/>
            <person name="Ruiz-Romero M."/>
            <person name="Marangio P."/>
            <person name="Guigo R."/>
            <person name="Rago D."/>
            <person name="Mirbahai L."/>
            <person name="Eastwood N."/>
            <person name="Colbourne J.K."/>
            <person name="Zhou J."/>
            <person name="Mallon E."/>
            <person name="Orsini L."/>
        </authorList>
    </citation>
    <scope>NUCLEOTIDE SEQUENCE [LARGE SCALE GENOMIC DNA]</scope>
    <source>
        <strain evidence="1">LRV0_1</strain>
    </source>
</reference>
<name>A0ABR0AVQ3_9CRUS</name>
<evidence type="ECO:0000313" key="1">
    <source>
        <dbReference type="EMBL" id="KAK4029160.1"/>
    </source>
</evidence>